<evidence type="ECO:0000313" key="3">
    <source>
        <dbReference type="Proteomes" id="UP001184150"/>
    </source>
</evidence>
<dbReference type="PANTHER" id="PTHR40590:SF1">
    <property type="entry name" value="CYTOPLASMIC PROTEIN"/>
    <property type="match status" value="1"/>
</dbReference>
<feature type="signal peptide" evidence="1">
    <location>
        <begin position="1"/>
        <end position="24"/>
    </location>
</feature>
<evidence type="ECO:0000313" key="2">
    <source>
        <dbReference type="EMBL" id="MDR6509505.1"/>
    </source>
</evidence>
<dbReference type="PANTHER" id="PTHR40590">
    <property type="entry name" value="CYTOPLASMIC PROTEIN-RELATED"/>
    <property type="match status" value="1"/>
</dbReference>
<accession>A0ABU1MGN9</accession>
<reference evidence="2 3" key="1">
    <citation type="submission" date="2023-07" db="EMBL/GenBank/DDBJ databases">
        <title>Sorghum-associated microbial communities from plants grown in Nebraska, USA.</title>
        <authorList>
            <person name="Schachtman D."/>
        </authorList>
    </citation>
    <scope>NUCLEOTIDE SEQUENCE [LARGE SCALE GENOMIC DNA]</scope>
    <source>
        <strain evidence="2 3">DS1027</strain>
    </source>
</reference>
<feature type="chain" id="PRO_5047179073" evidence="1">
    <location>
        <begin position="25"/>
        <end position="297"/>
    </location>
</feature>
<dbReference type="PROSITE" id="PS51257">
    <property type="entry name" value="PROKAR_LIPOPROTEIN"/>
    <property type="match status" value="1"/>
</dbReference>
<comment type="caution">
    <text evidence="2">The sequence shown here is derived from an EMBL/GenBank/DDBJ whole genome shotgun (WGS) entry which is preliminary data.</text>
</comment>
<dbReference type="Pfam" id="PF01963">
    <property type="entry name" value="TraB_PrgY_gumN"/>
    <property type="match status" value="1"/>
</dbReference>
<dbReference type="Proteomes" id="UP001184150">
    <property type="component" value="Unassembled WGS sequence"/>
</dbReference>
<evidence type="ECO:0000256" key="1">
    <source>
        <dbReference type="SAM" id="SignalP"/>
    </source>
</evidence>
<dbReference type="CDD" id="cd14789">
    <property type="entry name" value="Tiki"/>
    <property type="match status" value="1"/>
</dbReference>
<dbReference type="InterPro" id="IPR047111">
    <property type="entry name" value="YbaP-like"/>
</dbReference>
<protein>
    <submittedName>
        <fullName evidence="2">Uncharacterized protein YbaP (TraB family)</fullName>
    </submittedName>
</protein>
<gene>
    <name evidence="2" type="ORF">J2792_000345</name>
</gene>
<name>A0ABU1MGN9_9SPHN</name>
<dbReference type="InterPro" id="IPR002816">
    <property type="entry name" value="TraB/PrgY/GumN_fam"/>
</dbReference>
<sequence length="297" mass="31695">MSMTMRWKPFLVAALALLAAACHKAVPPPLPAKVALWEIADTSGTRGWIFGTVHALPAGVQWRRPAIDRALANADRLVLEIAQPLDGNVAGVALARLAYTPGLPPPSARVAMKYRDALAKVYKDLNLTDAQFQNEESWAVALQIAAIGGQKEGMDPASGVEPQLRKLIGGKPVAGLETLDGQFGIFDALPDRAQQTLLEQIAVEAADNRDDDADMVRLWLRGDDLGIARESQKGFLADPTLHQALLTARNAAWASQIDAMLKDGAAPFIAVGAAHVAGSDGLPALLQAKGWLVRRVE</sequence>
<keyword evidence="3" id="KW-1185">Reference proteome</keyword>
<keyword evidence="1" id="KW-0732">Signal</keyword>
<organism evidence="2 3">
    <name type="scientific">Novosphingobium capsulatum</name>
    <dbReference type="NCBI Taxonomy" id="13688"/>
    <lineage>
        <taxon>Bacteria</taxon>
        <taxon>Pseudomonadati</taxon>
        <taxon>Pseudomonadota</taxon>
        <taxon>Alphaproteobacteria</taxon>
        <taxon>Sphingomonadales</taxon>
        <taxon>Sphingomonadaceae</taxon>
        <taxon>Novosphingobium</taxon>
    </lineage>
</organism>
<proteinExistence type="predicted"/>
<dbReference type="EMBL" id="JAVDRD010000001">
    <property type="protein sequence ID" value="MDR6509505.1"/>
    <property type="molecule type" value="Genomic_DNA"/>
</dbReference>